<gene>
    <name evidence="3" type="ORF">HNV28_23220</name>
</gene>
<dbReference type="RefSeq" id="WP_171443281.1">
    <property type="nucleotide sequence ID" value="NZ_JABFNS010000006.1"/>
</dbReference>
<protein>
    <submittedName>
        <fullName evidence="3">DUF2381 family protein</fullName>
    </submittedName>
</protein>
<reference evidence="3 4" key="1">
    <citation type="submission" date="2020-05" db="EMBL/GenBank/DDBJ databases">
        <authorList>
            <person name="Whitworth D."/>
        </authorList>
    </citation>
    <scope>NUCLEOTIDE SEQUENCE [LARGE SCALE GENOMIC DNA]</scope>
    <source>
        <strain evidence="3 4">AM005</strain>
    </source>
</reference>
<dbReference type="Proteomes" id="UP000533080">
    <property type="component" value="Unassembled WGS sequence"/>
</dbReference>
<proteinExistence type="predicted"/>
<evidence type="ECO:0000256" key="2">
    <source>
        <dbReference type="SAM" id="SignalP"/>
    </source>
</evidence>
<feature type="chain" id="PRO_5030694697" evidence="2">
    <location>
        <begin position="22"/>
        <end position="303"/>
    </location>
</feature>
<evidence type="ECO:0000313" key="4">
    <source>
        <dbReference type="Proteomes" id="UP000533080"/>
    </source>
</evidence>
<name>A0A7Y4IL96_MYXXA</name>
<sequence length="303" mass="31644">MHATSSVVFLGLLLIAGGAVAQGNTALSGGSRRIELEADASGSPVEVTISPGLSTVILFDSELAQDEVDLDGRSVFANVDVGRTTMRLIPSSKALPGEKFRVSVRFRDGAAPSGASFLLAVHPARADSLIEVYRSARAVESYQQEARDARAEALRCQQENARLLSEHGAPGGVAGLLAVGGIDVNGVAGKIVTETIASDAKSALLPFKVHSYRSTGRVALEVFLSGLRGEMPWTASGAALRGPPGTDLKVLRVWQKSPIAAGGTGRVVIEAEASPESSRGPFSLKLWESEGARTVTINNVTFP</sequence>
<accession>A0A7Y4IL96</accession>
<dbReference type="AlphaFoldDB" id="A0A7Y4IL96"/>
<dbReference type="InterPro" id="IPR011754">
    <property type="entry name" value="Mxa_paralog_2268"/>
</dbReference>
<organism evidence="3 4">
    <name type="scientific">Myxococcus xanthus</name>
    <dbReference type="NCBI Taxonomy" id="34"/>
    <lineage>
        <taxon>Bacteria</taxon>
        <taxon>Pseudomonadati</taxon>
        <taxon>Myxococcota</taxon>
        <taxon>Myxococcia</taxon>
        <taxon>Myxococcales</taxon>
        <taxon>Cystobacterineae</taxon>
        <taxon>Myxococcaceae</taxon>
        <taxon>Myxococcus</taxon>
    </lineage>
</organism>
<evidence type="ECO:0000313" key="3">
    <source>
        <dbReference type="EMBL" id="NOJ81201.1"/>
    </source>
</evidence>
<keyword evidence="1" id="KW-0175">Coiled coil</keyword>
<evidence type="ECO:0000256" key="1">
    <source>
        <dbReference type="SAM" id="Coils"/>
    </source>
</evidence>
<feature type="signal peptide" evidence="2">
    <location>
        <begin position="1"/>
        <end position="21"/>
    </location>
</feature>
<dbReference type="EMBL" id="JABFNT010000078">
    <property type="protein sequence ID" value="NOJ81201.1"/>
    <property type="molecule type" value="Genomic_DNA"/>
</dbReference>
<dbReference type="NCBIfam" id="TIGR02268">
    <property type="entry name" value="Myxococcus xanthus paralogous family TIGR02268"/>
    <property type="match status" value="1"/>
</dbReference>
<feature type="coiled-coil region" evidence="1">
    <location>
        <begin position="139"/>
        <end position="166"/>
    </location>
</feature>
<comment type="caution">
    <text evidence="3">The sequence shown here is derived from an EMBL/GenBank/DDBJ whole genome shotgun (WGS) entry which is preliminary data.</text>
</comment>
<dbReference type="Pfam" id="PF09544">
    <property type="entry name" value="DUF2381"/>
    <property type="match status" value="1"/>
</dbReference>
<keyword evidence="2" id="KW-0732">Signal</keyword>